<dbReference type="SUPFAM" id="SSF48317">
    <property type="entry name" value="Acid phosphatase/Vanadium-dependent haloperoxidase"/>
    <property type="match status" value="1"/>
</dbReference>
<protein>
    <submittedName>
        <fullName evidence="3">Membrane-associated phospholipid phosphatase</fullName>
    </submittedName>
</protein>
<dbReference type="CDD" id="cd03394">
    <property type="entry name" value="PAP2_like_5"/>
    <property type="match status" value="1"/>
</dbReference>
<sequence length="191" mass="21532">MEKWSIIFVCACFFITIACCSQDTEGGHEKWEYVLEDTGDVLQLALPLTAGLMTLINRDYKGTKKLAFSYGTTMALTYSLKHFTKKERPEGRKLYDSFPSGHTSSAFSGASFIQRRYGWSYGVPAYLLASLVAVSRTEAPDGYHDFWDVFAGAAIGIGSTYIFTKPYQKEQMSLGFSTYQNTYSLSFLYKF</sequence>
<dbReference type="AlphaFoldDB" id="A0A1M4VBP0"/>
<dbReference type="Gene3D" id="1.20.144.10">
    <property type="entry name" value="Phosphatidic acid phosphatase type 2/haloperoxidase"/>
    <property type="match status" value="1"/>
</dbReference>
<keyword evidence="1" id="KW-1133">Transmembrane helix</keyword>
<dbReference type="PANTHER" id="PTHR14969">
    <property type="entry name" value="SPHINGOSINE-1-PHOSPHATE PHOSPHOHYDROLASE"/>
    <property type="match status" value="1"/>
</dbReference>
<dbReference type="SMART" id="SM00014">
    <property type="entry name" value="acidPPc"/>
    <property type="match status" value="1"/>
</dbReference>
<feature type="transmembrane region" description="Helical" evidence="1">
    <location>
        <begin position="146"/>
        <end position="164"/>
    </location>
</feature>
<evidence type="ECO:0000259" key="2">
    <source>
        <dbReference type="SMART" id="SM00014"/>
    </source>
</evidence>
<dbReference type="Pfam" id="PF01569">
    <property type="entry name" value="PAP2"/>
    <property type="match status" value="1"/>
</dbReference>
<dbReference type="OrthoDB" id="9773582at2"/>
<accession>A0A1M4VBP0</accession>
<dbReference type="EMBL" id="FQUX01000001">
    <property type="protein sequence ID" value="SHE66385.1"/>
    <property type="molecule type" value="Genomic_DNA"/>
</dbReference>
<dbReference type="Proteomes" id="UP000184406">
    <property type="component" value="Unassembled WGS sequence"/>
</dbReference>
<keyword evidence="1" id="KW-0472">Membrane</keyword>
<dbReference type="InterPro" id="IPR000326">
    <property type="entry name" value="PAP2/HPO"/>
</dbReference>
<feature type="domain" description="Phosphatidic acid phosphatase type 2/haloperoxidase" evidence="2">
    <location>
        <begin position="63"/>
        <end position="164"/>
    </location>
</feature>
<evidence type="ECO:0000313" key="4">
    <source>
        <dbReference type="Proteomes" id="UP000184406"/>
    </source>
</evidence>
<reference evidence="4" key="1">
    <citation type="submission" date="2016-11" db="EMBL/GenBank/DDBJ databases">
        <authorList>
            <person name="Varghese N."/>
            <person name="Submissions S."/>
        </authorList>
    </citation>
    <scope>NUCLEOTIDE SEQUENCE [LARGE SCALE GENOMIC DNA]</scope>
    <source>
        <strain evidence="4">DSM 17539</strain>
    </source>
</reference>
<name>A0A1M4VBP0_9FLAO</name>
<feature type="transmembrane region" description="Helical" evidence="1">
    <location>
        <begin position="117"/>
        <end position="134"/>
    </location>
</feature>
<keyword evidence="1" id="KW-0812">Transmembrane</keyword>
<dbReference type="PROSITE" id="PS51257">
    <property type="entry name" value="PROKAR_LIPOPROTEIN"/>
    <property type="match status" value="1"/>
</dbReference>
<dbReference type="RefSeq" id="WP_072860490.1">
    <property type="nucleotide sequence ID" value="NZ_FQUX01000001.1"/>
</dbReference>
<proteinExistence type="predicted"/>
<evidence type="ECO:0000313" key="3">
    <source>
        <dbReference type="EMBL" id="SHE66385.1"/>
    </source>
</evidence>
<organism evidence="3 4">
    <name type="scientific">Arenibacter palladensis</name>
    <dbReference type="NCBI Taxonomy" id="237373"/>
    <lineage>
        <taxon>Bacteria</taxon>
        <taxon>Pseudomonadati</taxon>
        <taxon>Bacteroidota</taxon>
        <taxon>Flavobacteriia</taxon>
        <taxon>Flavobacteriales</taxon>
        <taxon>Flavobacteriaceae</taxon>
        <taxon>Arenibacter</taxon>
    </lineage>
</organism>
<dbReference type="PANTHER" id="PTHR14969:SF13">
    <property type="entry name" value="AT30094P"/>
    <property type="match status" value="1"/>
</dbReference>
<evidence type="ECO:0000256" key="1">
    <source>
        <dbReference type="SAM" id="Phobius"/>
    </source>
</evidence>
<keyword evidence="4" id="KW-1185">Reference proteome</keyword>
<gene>
    <name evidence="3" type="ORF">SAMN03080594_101919</name>
</gene>
<dbReference type="InterPro" id="IPR036938">
    <property type="entry name" value="PAP2/HPO_sf"/>
</dbReference>